<dbReference type="SUPFAM" id="SSF57667">
    <property type="entry name" value="beta-beta-alpha zinc fingers"/>
    <property type="match status" value="4"/>
</dbReference>
<dbReference type="Pfam" id="PF12874">
    <property type="entry name" value="zf-met"/>
    <property type="match status" value="1"/>
</dbReference>
<name>A0A087U279_STEMI</name>
<dbReference type="SMART" id="SM00355">
    <property type="entry name" value="ZnF_C2H2"/>
    <property type="match status" value="6"/>
</dbReference>
<feature type="domain" description="C2H2-type" evidence="6">
    <location>
        <begin position="161"/>
        <end position="188"/>
    </location>
</feature>
<accession>A0A087U279</accession>
<evidence type="ECO:0000256" key="4">
    <source>
        <dbReference type="ARBA" id="ARBA00022833"/>
    </source>
</evidence>
<organism evidence="7 8">
    <name type="scientific">Stegodyphus mimosarum</name>
    <name type="common">African social velvet spider</name>
    <dbReference type="NCBI Taxonomy" id="407821"/>
    <lineage>
        <taxon>Eukaryota</taxon>
        <taxon>Metazoa</taxon>
        <taxon>Ecdysozoa</taxon>
        <taxon>Arthropoda</taxon>
        <taxon>Chelicerata</taxon>
        <taxon>Arachnida</taxon>
        <taxon>Araneae</taxon>
        <taxon>Araneomorphae</taxon>
        <taxon>Entelegynae</taxon>
        <taxon>Eresoidea</taxon>
        <taxon>Eresidae</taxon>
        <taxon>Stegodyphus</taxon>
    </lineage>
</organism>
<feature type="domain" description="C2H2-type" evidence="6">
    <location>
        <begin position="21"/>
        <end position="48"/>
    </location>
</feature>
<dbReference type="Pfam" id="PF00096">
    <property type="entry name" value="zf-C2H2"/>
    <property type="match status" value="4"/>
</dbReference>
<keyword evidence="4" id="KW-0862">Zinc</keyword>
<evidence type="ECO:0000259" key="6">
    <source>
        <dbReference type="PROSITE" id="PS50157"/>
    </source>
</evidence>
<dbReference type="FunFam" id="3.30.160.60:FF:001290">
    <property type="entry name" value="Zinc finger 45-like"/>
    <property type="match status" value="1"/>
</dbReference>
<keyword evidence="3 5" id="KW-0863">Zinc-finger</keyword>
<dbReference type="OrthoDB" id="6507653at2759"/>
<dbReference type="Proteomes" id="UP000054359">
    <property type="component" value="Unassembled WGS sequence"/>
</dbReference>
<evidence type="ECO:0000256" key="3">
    <source>
        <dbReference type="ARBA" id="ARBA00022771"/>
    </source>
</evidence>
<evidence type="ECO:0000256" key="1">
    <source>
        <dbReference type="ARBA" id="ARBA00022723"/>
    </source>
</evidence>
<dbReference type="PANTHER" id="PTHR24409">
    <property type="entry name" value="ZINC FINGER PROTEIN 142"/>
    <property type="match status" value="1"/>
</dbReference>
<dbReference type="EMBL" id="KK117803">
    <property type="protein sequence ID" value="KFM71468.1"/>
    <property type="molecule type" value="Genomic_DNA"/>
</dbReference>
<dbReference type="PANTHER" id="PTHR24409:SF295">
    <property type="entry name" value="AZ2-RELATED"/>
    <property type="match status" value="1"/>
</dbReference>
<dbReference type="GO" id="GO:0000977">
    <property type="term" value="F:RNA polymerase II transcription regulatory region sequence-specific DNA binding"/>
    <property type="evidence" value="ECO:0007669"/>
    <property type="project" value="TreeGrafter"/>
</dbReference>
<feature type="domain" description="C2H2-type" evidence="6">
    <location>
        <begin position="77"/>
        <end position="104"/>
    </location>
</feature>
<dbReference type="AlphaFoldDB" id="A0A087U279"/>
<dbReference type="GO" id="GO:0008270">
    <property type="term" value="F:zinc ion binding"/>
    <property type="evidence" value="ECO:0007669"/>
    <property type="project" value="UniProtKB-KW"/>
</dbReference>
<keyword evidence="1" id="KW-0479">Metal-binding</keyword>
<gene>
    <name evidence="7" type="ORF">X975_27242</name>
</gene>
<dbReference type="GO" id="GO:0005634">
    <property type="term" value="C:nucleus"/>
    <property type="evidence" value="ECO:0007669"/>
    <property type="project" value="TreeGrafter"/>
</dbReference>
<dbReference type="PROSITE" id="PS50157">
    <property type="entry name" value="ZINC_FINGER_C2H2_2"/>
    <property type="match status" value="6"/>
</dbReference>
<feature type="non-terminal residue" evidence="7">
    <location>
        <position position="387"/>
    </location>
</feature>
<dbReference type="GO" id="GO:0000981">
    <property type="term" value="F:DNA-binding transcription factor activity, RNA polymerase II-specific"/>
    <property type="evidence" value="ECO:0007669"/>
    <property type="project" value="TreeGrafter"/>
</dbReference>
<dbReference type="FunFam" id="3.30.160.60:FF:001049">
    <property type="entry name" value="zinc finger protein 319"/>
    <property type="match status" value="1"/>
</dbReference>
<sequence length="387" mass="45034">MFTLKAKLNQHMVIHAAQKPYVCHESNKSFRLECDLNNHVYIHTEEKPHVCEVCNKSFRHKLYLKSHMLIHTGEKPYVCKVCNKSFRENCVLKRHLLVHTGERPHICEVCNKSFAKKCVLNDHMCIHTGEKPHMCEVCNKSFRHKGVLNRHLLIHTGEKPHMCEVCNKSFRDKAALNKHMLIHTGEKSHVCEILSRDKYCTFIEDVKRAKAKQEKESDNYRRLRKCDVIEVDGKEKLIVPVTEDSSVILYYVHTEELFDLLHDTHLKIGHGGRTQMEKKRQTKFKNVTKEIITLYLSLCKPCLTKLSYPKNGLVSKPLIFKEFNSRCQVALIDMQSNPDGEFKFILNSQDHLTKFILLRALKSKRAEEVAYQLLDVFSIMGAPNVLQ</sequence>
<feature type="domain" description="C2H2-type" evidence="6">
    <location>
        <begin position="49"/>
        <end position="76"/>
    </location>
</feature>
<evidence type="ECO:0000256" key="2">
    <source>
        <dbReference type="ARBA" id="ARBA00022737"/>
    </source>
</evidence>
<dbReference type="PROSITE" id="PS00028">
    <property type="entry name" value="ZINC_FINGER_C2H2_1"/>
    <property type="match status" value="5"/>
</dbReference>
<dbReference type="InterPro" id="IPR013087">
    <property type="entry name" value="Znf_C2H2_type"/>
</dbReference>
<dbReference type="OMA" id="RINDYHI"/>
<reference evidence="7 8" key="1">
    <citation type="submission" date="2013-11" db="EMBL/GenBank/DDBJ databases">
        <title>Genome sequencing of Stegodyphus mimosarum.</title>
        <authorList>
            <person name="Bechsgaard J."/>
        </authorList>
    </citation>
    <scope>NUCLEOTIDE SEQUENCE [LARGE SCALE GENOMIC DNA]</scope>
</reference>
<evidence type="ECO:0000313" key="7">
    <source>
        <dbReference type="EMBL" id="KFM71468.1"/>
    </source>
</evidence>
<keyword evidence="8" id="KW-1185">Reference proteome</keyword>
<feature type="domain" description="C2H2-type" evidence="6">
    <location>
        <begin position="105"/>
        <end position="132"/>
    </location>
</feature>
<dbReference type="FunFam" id="3.30.160.60:FF:000624">
    <property type="entry name" value="zinc finger protein 697"/>
    <property type="match status" value="3"/>
</dbReference>
<protein>
    <submittedName>
        <fullName evidence="7">KRAB-A domain-containing protein 2</fullName>
    </submittedName>
</protein>
<feature type="domain" description="C2H2-type" evidence="6">
    <location>
        <begin position="133"/>
        <end position="160"/>
    </location>
</feature>
<dbReference type="STRING" id="407821.A0A087U279"/>
<evidence type="ECO:0000256" key="5">
    <source>
        <dbReference type="PROSITE-ProRule" id="PRU00042"/>
    </source>
</evidence>
<keyword evidence="2" id="KW-0677">Repeat</keyword>
<evidence type="ECO:0000313" key="8">
    <source>
        <dbReference type="Proteomes" id="UP000054359"/>
    </source>
</evidence>
<dbReference type="Gene3D" id="3.30.160.60">
    <property type="entry name" value="Classic Zinc Finger"/>
    <property type="match status" value="6"/>
</dbReference>
<proteinExistence type="predicted"/>
<dbReference type="InterPro" id="IPR036236">
    <property type="entry name" value="Znf_C2H2_sf"/>
</dbReference>